<comment type="subunit">
    <text evidence="6">Homotetramer. Forms an RuvA(8)-RuvB(12)-Holliday junction (HJ) complex. HJ DNA is sandwiched between 2 RuvA tetramers; dsDNA enters through RuvA and exits via RuvB. An RuvB hexamer assembles on each DNA strand where it exits the tetramer. Each RuvB hexamer is contacted by two RuvA subunits (via domain III) on 2 adjacent RuvB subunits; this complex drives branch migration. In the full resolvosome a probable DNA-RuvA(4)-RuvB(12)-RuvC(2) complex forms which resolves the HJ.</text>
</comment>
<dbReference type="InterPro" id="IPR003583">
    <property type="entry name" value="Hlx-hairpin-Hlx_DNA-bd_motif"/>
</dbReference>
<proteinExistence type="inferred from homology"/>
<comment type="similarity">
    <text evidence="6">Belongs to the RuvA family.</text>
</comment>
<keyword evidence="8" id="KW-0378">Hydrolase</keyword>
<dbReference type="InterPro" id="IPR000085">
    <property type="entry name" value="RuvA"/>
</dbReference>
<protein>
    <recommendedName>
        <fullName evidence="6">Holliday junction branch migration complex subunit RuvA</fullName>
    </recommendedName>
</protein>
<evidence type="ECO:0000259" key="7">
    <source>
        <dbReference type="SMART" id="SM00278"/>
    </source>
</evidence>
<dbReference type="SMART" id="SM00278">
    <property type="entry name" value="HhH1"/>
    <property type="match status" value="2"/>
</dbReference>
<dbReference type="GO" id="GO:0005524">
    <property type="term" value="F:ATP binding"/>
    <property type="evidence" value="ECO:0007669"/>
    <property type="project" value="InterPro"/>
</dbReference>
<feature type="region of interest" description="Domain III" evidence="6">
    <location>
        <begin position="143"/>
        <end position="189"/>
    </location>
</feature>
<dbReference type="GO" id="GO:0009379">
    <property type="term" value="C:Holliday junction helicase complex"/>
    <property type="evidence" value="ECO:0007669"/>
    <property type="project" value="InterPro"/>
</dbReference>
<evidence type="ECO:0000313" key="9">
    <source>
        <dbReference type="Proteomes" id="UP000824091"/>
    </source>
</evidence>
<sequence length="189" mass="20293">MNINGGIVAETQSGLGLEIYLPVNSPIYKYAEGDTIQVYTSFIVKEDSMALYGFHNKETLELFEKLITVSGVGAKGAISIIGTLDAESLKRAIIFEDAKELSRANGIGKKTAERIILELKDKLSDIDKIVPPDTASLAGGQDTDTRAEAINALIALGYTKAEAFGAVSSVNDEGLSSEEYIKKALKNLF</sequence>
<dbReference type="GO" id="GO:0006281">
    <property type="term" value="P:DNA repair"/>
    <property type="evidence" value="ECO:0007669"/>
    <property type="project" value="UniProtKB-UniRule"/>
</dbReference>
<comment type="caution">
    <text evidence="8">The sequence shown here is derived from an EMBL/GenBank/DDBJ whole genome shotgun (WGS) entry which is preliminary data.</text>
</comment>
<evidence type="ECO:0000256" key="4">
    <source>
        <dbReference type="ARBA" id="ARBA00023172"/>
    </source>
</evidence>
<dbReference type="InterPro" id="IPR036267">
    <property type="entry name" value="RuvA_C_sf"/>
</dbReference>
<dbReference type="HAMAP" id="MF_00031">
    <property type="entry name" value="DNA_HJ_migration_RuvA"/>
    <property type="match status" value="1"/>
</dbReference>
<dbReference type="InterPro" id="IPR011114">
    <property type="entry name" value="RuvA_C"/>
</dbReference>
<dbReference type="Pfam" id="PF01330">
    <property type="entry name" value="RuvA_N"/>
    <property type="match status" value="1"/>
</dbReference>
<accession>A0A9D1I531</accession>
<feature type="domain" description="Helix-hairpin-helix DNA-binding motif class 1" evidence="7">
    <location>
        <begin position="99"/>
        <end position="118"/>
    </location>
</feature>
<dbReference type="SUPFAM" id="SSF50249">
    <property type="entry name" value="Nucleic acid-binding proteins"/>
    <property type="match status" value="1"/>
</dbReference>
<keyword evidence="5 6" id="KW-0234">DNA repair</keyword>
<keyword evidence="2 6" id="KW-0227">DNA damage</keyword>
<dbReference type="GO" id="GO:0006310">
    <property type="term" value="P:DNA recombination"/>
    <property type="evidence" value="ECO:0007669"/>
    <property type="project" value="UniProtKB-UniRule"/>
</dbReference>
<dbReference type="GO" id="GO:0005737">
    <property type="term" value="C:cytoplasm"/>
    <property type="evidence" value="ECO:0007669"/>
    <property type="project" value="UniProtKB-SubCell"/>
</dbReference>
<dbReference type="AlphaFoldDB" id="A0A9D1I531"/>
<dbReference type="SUPFAM" id="SSF46929">
    <property type="entry name" value="DNA helicase RuvA subunit, C-terminal domain"/>
    <property type="match status" value="1"/>
</dbReference>
<dbReference type="Gene3D" id="1.10.150.20">
    <property type="entry name" value="5' to 3' exonuclease, C-terminal subdomain"/>
    <property type="match status" value="1"/>
</dbReference>
<keyword evidence="4 6" id="KW-0233">DNA recombination</keyword>
<dbReference type="Pfam" id="PF14520">
    <property type="entry name" value="HHH_5"/>
    <property type="match status" value="1"/>
</dbReference>
<dbReference type="GO" id="GO:0048476">
    <property type="term" value="C:Holliday junction resolvase complex"/>
    <property type="evidence" value="ECO:0007669"/>
    <property type="project" value="UniProtKB-UniRule"/>
</dbReference>
<dbReference type="NCBIfam" id="TIGR00084">
    <property type="entry name" value="ruvA"/>
    <property type="match status" value="1"/>
</dbReference>
<evidence type="ECO:0000256" key="6">
    <source>
        <dbReference type="HAMAP-Rule" id="MF_00031"/>
    </source>
</evidence>
<dbReference type="Gene3D" id="1.10.8.10">
    <property type="entry name" value="DNA helicase RuvA subunit, C-terminal domain"/>
    <property type="match status" value="1"/>
</dbReference>
<dbReference type="Pfam" id="PF07499">
    <property type="entry name" value="RuvA_C"/>
    <property type="match status" value="1"/>
</dbReference>
<keyword evidence="3 6" id="KW-0238">DNA-binding</keyword>
<evidence type="ECO:0000256" key="2">
    <source>
        <dbReference type="ARBA" id="ARBA00022763"/>
    </source>
</evidence>
<keyword evidence="1 6" id="KW-0963">Cytoplasm</keyword>
<dbReference type="CDD" id="cd14332">
    <property type="entry name" value="UBA_RuvA_C"/>
    <property type="match status" value="1"/>
</dbReference>
<comment type="domain">
    <text evidence="6">Has three domains with a flexible linker between the domains II and III and assumes an 'L' shape. Domain III is highly mobile and contacts RuvB.</text>
</comment>
<feature type="domain" description="Helix-hairpin-helix DNA-binding motif class 1" evidence="7">
    <location>
        <begin position="64"/>
        <end position="83"/>
    </location>
</feature>
<gene>
    <name evidence="6 8" type="primary">ruvA</name>
    <name evidence="8" type="ORF">IAD16_02755</name>
</gene>
<dbReference type="EMBL" id="DVMO01000042">
    <property type="protein sequence ID" value="HIU27288.1"/>
    <property type="molecule type" value="Genomic_DNA"/>
</dbReference>
<dbReference type="InterPro" id="IPR010994">
    <property type="entry name" value="RuvA_2-like"/>
</dbReference>
<evidence type="ECO:0000256" key="3">
    <source>
        <dbReference type="ARBA" id="ARBA00023125"/>
    </source>
</evidence>
<dbReference type="GO" id="GO:0016787">
    <property type="term" value="F:hydrolase activity"/>
    <property type="evidence" value="ECO:0007669"/>
    <property type="project" value="UniProtKB-KW"/>
</dbReference>
<dbReference type="GO" id="GO:0000400">
    <property type="term" value="F:four-way junction DNA binding"/>
    <property type="evidence" value="ECO:0007669"/>
    <property type="project" value="UniProtKB-UniRule"/>
</dbReference>
<evidence type="ECO:0000256" key="1">
    <source>
        <dbReference type="ARBA" id="ARBA00022490"/>
    </source>
</evidence>
<evidence type="ECO:0000313" key="8">
    <source>
        <dbReference type="EMBL" id="HIU27288.1"/>
    </source>
</evidence>
<organism evidence="8 9">
    <name type="scientific">Candidatus Fimisoma avicola</name>
    <dbReference type="NCBI Taxonomy" id="2840826"/>
    <lineage>
        <taxon>Bacteria</taxon>
        <taxon>Bacillati</taxon>
        <taxon>Bacillota</taxon>
        <taxon>Clostridia</taxon>
        <taxon>Eubacteriales</taxon>
        <taxon>Candidatus Fimisoma</taxon>
    </lineage>
</organism>
<dbReference type="GO" id="GO:0009378">
    <property type="term" value="F:four-way junction helicase activity"/>
    <property type="evidence" value="ECO:0007669"/>
    <property type="project" value="InterPro"/>
</dbReference>
<reference evidence="8" key="2">
    <citation type="journal article" date="2021" name="PeerJ">
        <title>Extensive microbial diversity within the chicken gut microbiome revealed by metagenomics and culture.</title>
        <authorList>
            <person name="Gilroy R."/>
            <person name="Ravi A."/>
            <person name="Getino M."/>
            <person name="Pursley I."/>
            <person name="Horton D.L."/>
            <person name="Alikhan N.F."/>
            <person name="Baker D."/>
            <person name="Gharbi K."/>
            <person name="Hall N."/>
            <person name="Watson M."/>
            <person name="Adriaenssens E.M."/>
            <person name="Foster-Nyarko E."/>
            <person name="Jarju S."/>
            <person name="Secka A."/>
            <person name="Antonio M."/>
            <person name="Oren A."/>
            <person name="Chaudhuri R.R."/>
            <person name="La Ragione R."/>
            <person name="Hildebrand F."/>
            <person name="Pallen M.J."/>
        </authorList>
    </citation>
    <scope>NUCLEOTIDE SEQUENCE</scope>
    <source>
        <strain evidence="8">11300</strain>
    </source>
</reference>
<comment type="function">
    <text evidence="6">The RuvA-RuvB-RuvC complex processes Holliday junction (HJ) DNA during genetic recombination and DNA repair, while the RuvA-RuvB complex plays an important role in the rescue of blocked DNA replication forks via replication fork reversal (RFR). RuvA specifically binds to HJ cruciform DNA, conferring on it an open structure. The RuvB hexamer acts as an ATP-dependent pump, pulling dsDNA into and through the RuvAB complex. HJ branch migration allows RuvC to scan DNA until it finds its consensus sequence, where it cleaves and resolves the cruciform DNA.</text>
</comment>
<comment type="caution">
    <text evidence="6">Lacks conserved residue(s) required for the propagation of feature annotation.</text>
</comment>
<dbReference type="InterPro" id="IPR013849">
    <property type="entry name" value="DNA_helicase_Holl-junc_RuvA_I"/>
</dbReference>
<comment type="subcellular location">
    <subcellularLocation>
        <location evidence="6">Cytoplasm</location>
    </subcellularLocation>
</comment>
<name>A0A9D1I531_9FIRM</name>
<dbReference type="InterPro" id="IPR012340">
    <property type="entry name" value="NA-bd_OB-fold"/>
</dbReference>
<dbReference type="SUPFAM" id="SSF47781">
    <property type="entry name" value="RuvA domain 2-like"/>
    <property type="match status" value="1"/>
</dbReference>
<evidence type="ECO:0000256" key="5">
    <source>
        <dbReference type="ARBA" id="ARBA00023204"/>
    </source>
</evidence>
<dbReference type="Gene3D" id="2.40.50.140">
    <property type="entry name" value="Nucleic acid-binding proteins"/>
    <property type="match status" value="1"/>
</dbReference>
<reference evidence="8" key="1">
    <citation type="submission" date="2020-10" db="EMBL/GenBank/DDBJ databases">
        <authorList>
            <person name="Gilroy R."/>
        </authorList>
    </citation>
    <scope>NUCLEOTIDE SEQUENCE</scope>
    <source>
        <strain evidence="8">11300</strain>
    </source>
</reference>
<dbReference type="Proteomes" id="UP000824091">
    <property type="component" value="Unassembled WGS sequence"/>
</dbReference>